<dbReference type="Proteomes" id="UP000039324">
    <property type="component" value="Unassembled WGS sequence"/>
</dbReference>
<accession>A0A0G4J8Q5</accession>
<keyword evidence="3" id="KW-0813">Transport</keyword>
<reference evidence="10 12" key="2">
    <citation type="submission" date="2018-03" db="EMBL/GenBank/DDBJ databases">
        <authorList>
            <person name="Fogelqvist J."/>
        </authorList>
    </citation>
    <scope>NUCLEOTIDE SEQUENCE [LARGE SCALE GENOMIC DNA]</scope>
</reference>
<sequence>MQGADGAIPNAHTSVAFRWSLYWFYFTLGVNLALPVLPTKTLLMDDLKVEPATMAFTMSCMNLPWSVKPLYGFVSDSYPIRGRRRLPYVAFGLSICACAALSLAKVGAASGLLPVFLLLFLWSLALVVADAACDSLLADNVQLETRSELGTLQSGVWIARSIGSLLASIFAGVAMDYFKLSSSHMFALSGCLSLSGLASVIFIVEARAPPDQCSIVARLRDLLAFWSHEHIWKTCAFVFMFSAMPTSGDVIFYFMRQRLGFSLAFLGVLNVAGHASYVIGSWVYRDYLRLMPFRSMLKRTIWAAFVVGISTLLLVQRWNLVLHVPDWAFVLGDTAFVAACSQIAFMPIAVLAAKVAPKGAEGTIYNSVISVFNLGSVVSEFTGGLLTKALGVREGDFDNLWALIVICNLTTLLPVPLLSMLPDIGNAKDGASDDEASLSDVSVGGAGMEPSKRDNVTEMTPLFEK</sequence>
<evidence type="ECO:0000256" key="5">
    <source>
        <dbReference type="ARBA" id="ARBA00022989"/>
    </source>
</evidence>
<protein>
    <recommendedName>
        <fullName evidence="13">Major facilitator superfamily (MFS) profile domain-containing protein</fullName>
    </recommendedName>
</protein>
<feature type="transmembrane region" description="Helical" evidence="8">
    <location>
        <begin position="296"/>
        <end position="315"/>
    </location>
</feature>
<feature type="transmembrane region" description="Helical" evidence="8">
    <location>
        <begin position="261"/>
        <end position="284"/>
    </location>
</feature>
<comment type="similarity">
    <text evidence="2">Belongs to the major facilitator superfamily. Folate-biopterin transporter (TC 2.A.71) family.</text>
</comment>
<name>A0A0G4J8Q5_PLABS</name>
<keyword evidence="5 8" id="KW-1133">Transmembrane helix</keyword>
<dbReference type="SUPFAM" id="SSF103473">
    <property type="entry name" value="MFS general substrate transporter"/>
    <property type="match status" value="1"/>
</dbReference>
<comment type="subcellular location">
    <subcellularLocation>
        <location evidence="1">Membrane</location>
        <topology evidence="1">Multi-pass membrane protein</topology>
    </subcellularLocation>
</comment>
<reference evidence="9 11" key="1">
    <citation type="submission" date="2015-02" db="EMBL/GenBank/DDBJ databases">
        <authorList>
            <person name="Chooi Y.-H."/>
        </authorList>
    </citation>
    <scope>NUCLEOTIDE SEQUENCE [LARGE SCALE GENOMIC DNA]</scope>
    <source>
        <strain evidence="9">E3</strain>
    </source>
</reference>
<evidence type="ECO:0000256" key="2">
    <source>
        <dbReference type="ARBA" id="ARBA00007015"/>
    </source>
</evidence>
<evidence type="ECO:0000256" key="6">
    <source>
        <dbReference type="ARBA" id="ARBA00023136"/>
    </source>
</evidence>
<dbReference type="Pfam" id="PF03092">
    <property type="entry name" value="BT1"/>
    <property type="match status" value="1"/>
</dbReference>
<dbReference type="Proteomes" id="UP000290189">
    <property type="component" value="Unassembled WGS sequence"/>
</dbReference>
<dbReference type="InterPro" id="IPR036259">
    <property type="entry name" value="MFS_trans_sf"/>
</dbReference>
<evidence type="ECO:0000256" key="4">
    <source>
        <dbReference type="ARBA" id="ARBA00022692"/>
    </source>
</evidence>
<keyword evidence="10" id="KW-0496">Mitochondrion</keyword>
<evidence type="ECO:0008006" key="13">
    <source>
        <dbReference type="Google" id="ProtNLM"/>
    </source>
</evidence>
<organism evidence="9 11">
    <name type="scientific">Plasmodiophora brassicae</name>
    <name type="common">Clubroot disease agent</name>
    <dbReference type="NCBI Taxonomy" id="37360"/>
    <lineage>
        <taxon>Eukaryota</taxon>
        <taxon>Sar</taxon>
        <taxon>Rhizaria</taxon>
        <taxon>Endomyxa</taxon>
        <taxon>Phytomyxea</taxon>
        <taxon>Plasmodiophorida</taxon>
        <taxon>Plasmodiophoridae</taxon>
        <taxon>Plasmodiophora</taxon>
    </lineage>
</organism>
<evidence type="ECO:0000313" key="11">
    <source>
        <dbReference type="Proteomes" id="UP000039324"/>
    </source>
</evidence>
<evidence type="ECO:0000313" key="9">
    <source>
        <dbReference type="EMBL" id="CEP03729.1"/>
    </source>
</evidence>
<geneLocation type="mitochondrion" evidence="10"/>
<evidence type="ECO:0000256" key="8">
    <source>
        <dbReference type="SAM" id="Phobius"/>
    </source>
</evidence>
<dbReference type="EMBL" id="OVEO01000012">
    <property type="protein sequence ID" value="SPQ99688.1"/>
    <property type="molecule type" value="Genomic_DNA"/>
</dbReference>
<dbReference type="Gene3D" id="1.20.1250.20">
    <property type="entry name" value="MFS general substrate transporter like domains"/>
    <property type="match status" value="1"/>
</dbReference>
<evidence type="ECO:0000313" key="12">
    <source>
        <dbReference type="Proteomes" id="UP000290189"/>
    </source>
</evidence>
<feature type="transmembrane region" description="Helical" evidence="8">
    <location>
        <begin position="327"/>
        <end position="352"/>
    </location>
</feature>
<dbReference type="AlphaFoldDB" id="A0A0G4J8Q5"/>
<feature type="region of interest" description="Disordered" evidence="7">
    <location>
        <begin position="429"/>
        <end position="465"/>
    </location>
</feature>
<keyword evidence="11" id="KW-1185">Reference proteome</keyword>
<dbReference type="STRING" id="37360.A0A0G4J8Q5"/>
<dbReference type="PANTHER" id="PTHR31585">
    <property type="entry name" value="FOLATE-BIOPTERIN TRANSPORTER 1, CHLOROPLASTIC"/>
    <property type="match status" value="1"/>
</dbReference>
<keyword evidence="6 8" id="KW-0472">Membrane</keyword>
<dbReference type="PANTHER" id="PTHR31585:SF0">
    <property type="entry name" value="FOLATE-BIOPTERIN TRANSPORTER 1, CHLOROPLASTIC"/>
    <property type="match status" value="1"/>
</dbReference>
<evidence type="ECO:0000256" key="7">
    <source>
        <dbReference type="SAM" id="MobiDB-lite"/>
    </source>
</evidence>
<feature type="transmembrane region" description="Helical" evidence="8">
    <location>
        <begin position="184"/>
        <end position="204"/>
    </location>
</feature>
<evidence type="ECO:0000256" key="3">
    <source>
        <dbReference type="ARBA" id="ARBA00022448"/>
    </source>
</evidence>
<feature type="transmembrane region" description="Helical" evidence="8">
    <location>
        <begin position="399"/>
        <end position="418"/>
    </location>
</feature>
<evidence type="ECO:0000313" key="10">
    <source>
        <dbReference type="EMBL" id="SPQ99688.1"/>
    </source>
</evidence>
<feature type="transmembrane region" description="Helical" evidence="8">
    <location>
        <begin position="157"/>
        <end position="178"/>
    </location>
</feature>
<dbReference type="OMA" id="GIDDHWF"/>
<dbReference type="CDD" id="cd17484">
    <property type="entry name" value="MFS_FBT"/>
    <property type="match status" value="1"/>
</dbReference>
<dbReference type="OrthoDB" id="754047at2759"/>
<dbReference type="EMBL" id="CDSF01000155">
    <property type="protein sequence ID" value="CEP03729.1"/>
    <property type="molecule type" value="Genomic_DNA"/>
</dbReference>
<feature type="transmembrane region" description="Helical" evidence="8">
    <location>
        <begin position="116"/>
        <end position="137"/>
    </location>
</feature>
<dbReference type="GO" id="GO:0016020">
    <property type="term" value="C:membrane"/>
    <property type="evidence" value="ECO:0007669"/>
    <property type="project" value="UniProtKB-SubCell"/>
</dbReference>
<dbReference type="InterPro" id="IPR039309">
    <property type="entry name" value="BT1"/>
</dbReference>
<proteinExistence type="inferred from homology"/>
<feature type="transmembrane region" description="Helical" evidence="8">
    <location>
        <begin position="20"/>
        <end position="38"/>
    </location>
</feature>
<evidence type="ECO:0000256" key="1">
    <source>
        <dbReference type="ARBA" id="ARBA00004141"/>
    </source>
</evidence>
<feature type="transmembrane region" description="Helical" evidence="8">
    <location>
        <begin position="364"/>
        <end position="387"/>
    </location>
</feature>
<gene>
    <name evidence="9" type="ORF">PBRA_003335</name>
    <name evidence="10" type="ORF">PLBR_LOCUS6903</name>
</gene>
<keyword evidence="4 8" id="KW-0812">Transmembrane</keyword>
<feature type="transmembrane region" description="Helical" evidence="8">
    <location>
        <begin position="86"/>
        <end position="104"/>
    </location>
</feature>